<name>A0A2S5GCN4_9BACL</name>
<feature type="transmembrane region" description="Helical" evidence="1">
    <location>
        <begin position="49"/>
        <end position="70"/>
    </location>
</feature>
<proteinExistence type="predicted"/>
<dbReference type="EMBL" id="PREZ01000003">
    <property type="protein sequence ID" value="PPA70797.1"/>
    <property type="molecule type" value="Genomic_DNA"/>
</dbReference>
<keyword evidence="3" id="KW-1185">Reference proteome</keyword>
<gene>
    <name evidence="2" type="ORF">C4B60_08370</name>
</gene>
<dbReference type="Pfam" id="PF06695">
    <property type="entry name" value="Sm_multidrug_ex"/>
    <property type="match status" value="1"/>
</dbReference>
<feature type="transmembrane region" description="Helical" evidence="1">
    <location>
        <begin position="12"/>
        <end position="29"/>
    </location>
</feature>
<dbReference type="Proteomes" id="UP000239047">
    <property type="component" value="Unassembled WGS sequence"/>
</dbReference>
<feature type="transmembrane region" description="Helical" evidence="1">
    <location>
        <begin position="127"/>
        <end position="149"/>
    </location>
</feature>
<reference evidence="2 3" key="1">
    <citation type="submission" date="2018-02" db="EMBL/GenBank/DDBJ databases">
        <title>Jeotgalibacillus proteolyticum sp. nov. a protease producing bacterium isolated from ocean sediments of Laizhou Bay.</title>
        <authorList>
            <person name="Li Y."/>
        </authorList>
    </citation>
    <scope>NUCLEOTIDE SEQUENCE [LARGE SCALE GENOMIC DNA]</scope>
    <source>
        <strain evidence="2 3">22-7</strain>
    </source>
</reference>
<comment type="caution">
    <text evidence="2">The sequence shown here is derived from an EMBL/GenBank/DDBJ whole genome shotgun (WGS) entry which is preliminary data.</text>
</comment>
<accession>A0A2S5GCN4</accession>
<dbReference type="InterPro" id="IPR009577">
    <property type="entry name" value="Sm_multidrug_ex"/>
</dbReference>
<keyword evidence="1" id="KW-0472">Membrane</keyword>
<keyword evidence="1" id="KW-0812">Transmembrane</keyword>
<evidence type="ECO:0000256" key="1">
    <source>
        <dbReference type="SAM" id="Phobius"/>
    </source>
</evidence>
<evidence type="ECO:0000313" key="3">
    <source>
        <dbReference type="Proteomes" id="UP000239047"/>
    </source>
</evidence>
<evidence type="ECO:0000313" key="2">
    <source>
        <dbReference type="EMBL" id="PPA70797.1"/>
    </source>
</evidence>
<dbReference type="AlphaFoldDB" id="A0A2S5GCN4"/>
<evidence type="ECO:0008006" key="4">
    <source>
        <dbReference type="Google" id="ProtNLM"/>
    </source>
</evidence>
<keyword evidence="1" id="KW-1133">Transmembrane helix</keyword>
<dbReference type="OrthoDB" id="2111451at2"/>
<feature type="transmembrane region" description="Helical" evidence="1">
    <location>
        <begin position="91"/>
        <end position="115"/>
    </location>
</feature>
<sequence>MLRGVCLENIIAYLSLCFSAWLMGFLPMLEIYVALPASMLMGLDPMSCVFWTALGNFMPIPIILYFYDTLRKWKKASRLLNKMENHRFNRTLIQHGAWMVLLATPIIGSWTVGILGRSLGMSKTKLFVVSLCSICMYSVILVIITMLGVELIKE</sequence>
<protein>
    <recommendedName>
        <fullName evidence="4">Small multi-drug export protein</fullName>
    </recommendedName>
</protein>
<organism evidence="2 3">
    <name type="scientific">Jeotgalibacillus proteolyticus</name>
    <dbReference type="NCBI Taxonomy" id="2082395"/>
    <lineage>
        <taxon>Bacteria</taxon>
        <taxon>Bacillati</taxon>
        <taxon>Bacillota</taxon>
        <taxon>Bacilli</taxon>
        <taxon>Bacillales</taxon>
        <taxon>Caryophanaceae</taxon>
        <taxon>Jeotgalibacillus</taxon>
    </lineage>
</organism>